<evidence type="ECO:0000256" key="1">
    <source>
        <dbReference type="ARBA" id="ARBA00004777"/>
    </source>
</evidence>
<dbReference type="PANTHER" id="PTHR48099">
    <property type="entry name" value="C-1-TETRAHYDROFOLATE SYNTHASE, CYTOPLASMIC-RELATED"/>
    <property type="match status" value="1"/>
</dbReference>
<evidence type="ECO:0000256" key="3">
    <source>
        <dbReference type="ARBA" id="ARBA00022563"/>
    </source>
</evidence>
<comment type="caution">
    <text evidence="15">The sequence shown here is derived from an EMBL/GenBank/DDBJ whole genome shotgun (WGS) entry which is preliminary data.</text>
</comment>
<keyword evidence="8 12" id="KW-0560">Oxidoreductase</keyword>
<dbReference type="InterPro" id="IPR000672">
    <property type="entry name" value="THF_DH/CycHdrlase"/>
</dbReference>
<evidence type="ECO:0000256" key="4">
    <source>
        <dbReference type="ARBA" id="ARBA00022605"/>
    </source>
</evidence>
<reference evidence="15" key="1">
    <citation type="submission" date="2021-04" db="EMBL/GenBank/DDBJ databases">
        <title>Proteiniclasticum sedimins sp. nov., an obligate anaerobic bacterium isolated from anaerobic sludge.</title>
        <authorList>
            <person name="Liu J."/>
        </authorList>
    </citation>
    <scope>NUCLEOTIDE SEQUENCE</scope>
    <source>
        <strain evidence="15">BAD-10</strain>
    </source>
</reference>
<evidence type="ECO:0000256" key="11">
    <source>
        <dbReference type="ARBA" id="ARBA00023268"/>
    </source>
</evidence>
<evidence type="ECO:0000313" key="16">
    <source>
        <dbReference type="Proteomes" id="UP000675379"/>
    </source>
</evidence>
<evidence type="ECO:0000313" key="15">
    <source>
        <dbReference type="EMBL" id="MBR0574956.1"/>
    </source>
</evidence>
<accession>A0A941CPK8</accession>
<dbReference type="EC" id="1.5.1.5" evidence="12"/>
<dbReference type="RefSeq" id="WP_211799465.1">
    <property type="nucleotide sequence ID" value="NZ_JAGSCS010000001.1"/>
</dbReference>
<dbReference type="GO" id="GO:0004488">
    <property type="term" value="F:methylenetetrahydrofolate dehydrogenase (NADP+) activity"/>
    <property type="evidence" value="ECO:0007669"/>
    <property type="project" value="UniProtKB-UniRule"/>
</dbReference>
<feature type="binding site" evidence="12">
    <location>
        <position position="232"/>
    </location>
    <ligand>
        <name>NADP(+)</name>
        <dbReference type="ChEBI" id="CHEBI:58349"/>
    </ligand>
</feature>
<keyword evidence="7 12" id="KW-0521">NADP</keyword>
<dbReference type="Gene3D" id="3.40.50.10860">
    <property type="entry name" value="Leucine Dehydrogenase, chain A, domain 1"/>
    <property type="match status" value="1"/>
</dbReference>
<dbReference type="PANTHER" id="PTHR48099:SF5">
    <property type="entry name" value="C-1-TETRAHYDROFOLATE SYNTHASE, CYTOPLASMIC"/>
    <property type="match status" value="1"/>
</dbReference>
<sequence>MGEIINVAAIAKAEKEKLRQRIESARIAGKGTPTLATVLVGEDPGSVYYLDMQKRTLEALGGTMLKITLGGDASEEELLETLQALNDDDKVHGIMVLFPLPKTMDAQRIAEAIDPKKDIDGIHPLNIGLLASTPKEGIAPCTPMSVVEILKAVLGDLKGRHAVIIGRSNIVGKPLIQLLLREQATVTVCHSRTADLPAVARTGEILISAMGRPLMITKEYVGPGAVVIDVGTSELEGQITGDCDLTSVLPVTSWATKVPGGVGTLTTTILMRTLTDLFEASTPAVPRR</sequence>
<dbReference type="InterPro" id="IPR020631">
    <property type="entry name" value="THF_DH/CycHdrlase_NAD-bd_dom"/>
</dbReference>
<comment type="catalytic activity">
    <reaction evidence="12">
        <text>(6R)-5,10-methylene-5,6,7,8-tetrahydrofolate + NADP(+) = (6R)-5,10-methenyltetrahydrofolate + NADPH</text>
        <dbReference type="Rhea" id="RHEA:22812"/>
        <dbReference type="ChEBI" id="CHEBI:15636"/>
        <dbReference type="ChEBI" id="CHEBI:57455"/>
        <dbReference type="ChEBI" id="CHEBI:57783"/>
        <dbReference type="ChEBI" id="CHEBI:58349"/>
        <dbReference type="EC" id="1.5.1.5"/>
    </reaction>
</comment>
<feature type="domain" description="Tetrahydrofolate dehydrogenase/cyclohydrolase catalytic" evidence="13">
    <location>
        <begin position="5"/>
        <end position="120"/>
    </location>
</feature>
<dbReference type="GO" id="GO:0005829">
    <property type="term" value="C:cytosol"/>
    <property type="evidence" value="ECO:0007669"/>
    <property type="project" value="TreeGrafter"/>
</dbReference>
<evidence type="ECO:0000259" key="13">
    <source>
        <dbReference type="Pfam" id="PF00763"/>
    </source>
</evidence>
<comment type="subunit">
    <text evidence="2 12">Homodimer.</text>
</comment>
<dbReference type="InterPro" id="IPR046346">
    <property type="entry name" value="Aminoacid_DH-like_N_sf"/>
</dbReference>
<dbReference type="Gene3D" id="3.40.50.720">
    <property type="entry name" value="NAD(P)-binding Rossmann-like Domain"/>
    <property type="match status" value="1"/>
</dbReference>
<dbReference type="EC" id="3.5.4.9" evidence="12"/>
<keyword evidence="10 12" id="KW-0486">Methionine biosynthesis</keyword>
<evidence type="ECO:0000256" key="6">
    <source>
        <dbReference type="ARBA" id="ARBA00022801"/>
    </source>
</evidence>
<evidence type="ECO:0000259" key="14">
    <source>
        <dbReference type="Pfam" id="PF02882"/>
    </source>
</evidence>
<dbReference type="HAMAP" id="MF_01576">
    <property type="entry name" value="THF_DHG_CYH"/>
    <property type="match status" value="1"/>
</dbReference>
<keyword evidence="9 12" id="KW-0368">Histidine biosynthesis</keyword>
<keyword evidence="4 12" id="KW-0028">Amino-acid biosynthesis</keyword>
<keyword evidence="11 12" id="KW-0511">Multifunctional enzyme</keyword>
<feature type="domain" description="Tetrahydrofolate dehydrogenase/cyclohydrolase NAD(P)-binding" evidence="14">
    <location>
        <begin position="140"/>
        <end position="279"/>
    </location>
</feature>
<dbReference type="GO" id="GO:0004477">
    <property type="term" value="F:methenyltetrahydrofolate cyclohydrolase activity"/>
    <property type="evidence" value="ECO:0007669"/>
    <property type="project" value="UniProtKB-UniRule"/>
</dbReference>
<evidence type="ECO:0000256" key="2">
    <source>
        <dbReference type="ARBA" id="ARBA00011738"/>
    </source>
</evidence>
<keyword evidence="3 12" id="KW-0554">One-carbon metabolism</keyword>
<comment type="function">
    <text evidence="12">Catalyzes the oxidation of 5,10-methylenetetrahydrofolate to 5,10-methenyltetrahydrofolate and then the hydrolysis of 5,10-methenyltetrahydrofolate to 10-formyltetrahydrofolate.</text>
</comment>
<dbReference type="FunFam" id="3.40.50.10860:FF:000005">
    <property type="entry name" value="C-1-tetrahydrofolate synthase, cytoplasmic, putative"/>
    <property type="match status" value="1"/>
</dbReference>
<dbReference type="SUPFAM" id="SSF51735">
    <property type="entry name" value="NAD(P)-binding Rossmann-fold domains"/>
    <property type="match status" value="1"/>
</dbReference>
<dbReference type="EMBL" id="JAGSCS010000001">
    <property type="protein sequence ID" value="MBR0574956.1"/>
    <property type="molecule type" value="Genomic_DNA"/>
</dbReference>
<feature type="binding site" evidence="12">
    <location>
        <begin position="166"/>
        <end position="168"/>
    </location>
    <ligand>
        <name>NADP(+)</name>
        <dbReference type="ChEBI" id="CHEBI:58349"/>
    </ligand>
</feature>
<proteinExistence type="inferred from homology"/>
<dbReference type="Pfam" id="PF02882">
    <property type="entry name" value="THF_DHG_CYH_C"/>
    <property type="match status" value="1"/>
</dbReference>
<dbReference type="GO" id="GO:0006164">
    <property type="term" value="P:purine nucleotide biosynthetic process"/>
    <property type="evidence" value="ECO:0007669"/>
    <property type="project" value="UniProtKB-KW"/>
</dbReference>
<evidence type="ECO:0000256" key="7">
    <source>
        <dbReference type="ARBA" id="ARBA00022857"/>
    </source>
</evidence>
<name>A0A941CPK8_9CLOT</name>
<dbReference type="GO" id="GO:0009086">
    <property type="term" value="P:methionine biosynthetic process"/>
    <property type="evidence" value="ECO:0007669"/>
    <property type="project" value="UniProtKB-KW"/>
</dbReference>
<comment type="similarity">
    <text evidence="12">Belongs to the tetrahydrofolate dehydrogenase/cyclohydrolase family.</text>
</comment>
<comment type="caution">
    <text evidence="12">Lacks conserved residue(s) required for the propagation of feature annotation.</text>
</comment>
<evidence type="ECO:0000256" key="10">
    <source>
        <dbReference type="ARBA" id="ARBA00023167"/>
    </source>
</evidence>
<keyword evidence="5 12" id="KW-0658">Purine biosynthesis</keyword>
<dbReference type="InterPro" id="IPR036291">
    <property type="entry name" value="NAD(P)-bd_dom_sf"/>
</dbReference>
<dbReference type="AlphaFoldDB" id="A0A941CPK8"/>
<evidence type="ECO:0000256" key="12">
    <source>
        <dbReference type="HAMAP-Rule" id="MF_01576"/>
    </source>
</evidence>
<keyword evidence="6 12" id="KW-0378">Hydrolase</keyword>
<keyword evidence="16" id="KW-1185">Reference proteome</keyword>
<organism evidence="15 16">
    <name type="scientific">Proteiniclasticum sediminis</name>
    <dbReference type="NCBI Taxonomy" id="2804028"/>
    <lineage>
        <taxon>Bacteria</taxon>
        <taxon>Bacillati</taxon>
        <taxon>Bacillota</taxon>
        <taxon>Clostridia</taxon>
        <taxon>Eubacteriales</taxon>
        <taxon>Clostridiaceae</taxon>
        <taxon>Proteiniclasticum</taxon>
    </lineage>
</organism>
<dbReference type="SUPFAM" id="SSF53223">
    <property type="entry name" value="Aminoacid dehydrogenase-like, N-terminal domain"/>
    <property type="match status" value="1"/>
</dbReference>
<dbReference type="PRINTS" id="PR00085">
    <property type="entry name" value="THFDHDRGNASE"/>
</dbReference>
<comment type="pathway">
    <text evidence="1 12">One-carbon metabolism; tetrahydrofolate interconversion.</text>
</comment>
<dbReference type="InterPro" id="IPR020630">
    <property type="entry name" value="THF_DH/CycHdrlase_cat_dom"/>
</dbReference>
<protein>
    <recommendedName>
        <fullName evidence="12">Bifunctional protein FolD</fullName>
    </recommendedName>
    <domain>
        <recommendedName>
            <fullName evidence="12">Methylenetetrahydrofolate dehydrogenase</fullName>
            <ecNumber evidence="12">1.5.1.5</ecNumber>
        </recommendedName>
    </domain>
    <domain>
        <recommendedName>
            <fullName evidence="12">Methenyltetrahydrofolate cyclohydrolase</fullName>
            <ecNumber evidence="12">3.5.4.9</ecNumber>
        </recommendedName>
    </domain>
</protein>
<dbReference type="CDD" id="cd01080">
    <property type="entry name" value="NAD_bind_m-THF_DH_Cyclohyd"/>
    <property type="match status" value="1"/>
</dbReference>
<dbReference type="GO" id="GO:0035999">
    <property type="term" value="P:tetrahydrofolate interconversion"/>
    <property type="evidence" value="ECO:0007669"/>
    <property type="project" value="UniProtKB-UniRule"/>
</dbReference>
<evidence type="ECO:0000256" key="9">
    <source>
        <dbReference type="ARBA" id="ARBA00023102"/>
    </source>
</evidence>
<dbReference type="Pfam" id="PF00763">
    <property type="entry name" value="THF_DHG_CYH"/>
    <property type="match status" value="1"/>
</dbReference>
<gene>
    <name evidence="12" type="primary">folD</name>
    <name evidence="15" type="ORF">KCG48_01245</name>
</gene>
<comment type="catalytic activity">
    <reaction evidence="12">
        <text>(6R)-5,10-methenyltetrahydrofolate + H2O = (6R)-10-formyltetrahydrofolate + H(+)</text>
        <dbReference type="Rhea" id="RHEA:23700"/>
        <dbReference type="ChEBI" id="CHEBI:15377"/>
        <dbReference type="ChEBI" id="CHEBI:15378"/>
        <dbReference type="ChEBI" id="CHEBI:57455"/>
        <dbReference type="ChEBI" id="CHEBI:195366"/>
        <dbReference type="EC" id="3.5.4.9"/>
    </reaction>
</comment>
<evidence type="ECO:0000256" key="8">
    <source>
        <dbReference type="ARBA" id="ARBA00023002"/>
    </source>
</evidence>
<evidence type="ECO:0000256" key="5">
    <source>
        <dbReference type="ARBA" id="ARBA00022755"/>
    </source>
</evidence>
<dbReference type="Proteomes" id="UP000675379">
    <property type="component" value="Unassembled WGS sequence"/>
</dbReference>
<dbReference type="GO" id="GO:0000105">
    <property type="term" value="P:L-histidine biosynthetic process"/>
    <property type="evidence" value="ECO:0007669"/>
    <property type="project" value="UniProtKB-KW"/>
</dbReference>